<protein>
    <submittedName>
        <fullName evidence="2">Uncharacterized protein</fullName>
    </submittedName>
</protein>
<reference evidence="2 3" key="1">
    <citation type="submission" date="2017-07" db="EMBL/GenBank/DDBJ databases">
        <title>Phylogenetic study on the rhizospheric bacterium Ochrobactrum sp. A44.</title>
        <authorList>
            <person name="Krzyzanowska D.M."/>
            <person name="Ossowicki A."/>
            <person name="Rajewska M."/>
            <person name="Maciag T."/>
            <person name="Kaczynski Z."/>
            <person name="Czerwicka M."/>
            <person name="Jafra S."/>
        </authorList>
    </citation>
    <scope>NUCLEOTIDE SEQUENCE [LARGE SCALE GENOMIC DNA]</scope>
    <source>
        <strain evidence="2 3">DSM 7216</strain>
    </source>
</reference>
<evidence type="ECO:0000256" key="1">
    <source>
        <dbReference type="SAM" id="MobiDB-lite"/>
    </source>
</evidence>
<gene>
    <name evidence="2" type="ORF">CEV31_3559</name>
</gene>
<accession>A0A256FCI9</accession>
<evidence type="ECO:0000313" key="2">
    <source>
        <dbReference type="EMBL" id="OYR12575.1"/>
    </source>
</evidence>
<keyword evidence="3" id="KW-1185">Reference proteome</keyword>
<comment type="caution">
    <text evidence="2">The sequence shown here is derived from an EMBL/GenBank/DDBJ whole genome shotgun (WGS) entry which is preliminary data.</text>
</comment>
<proteinExistence type="predicted"/>
<dbReference type="EMBL" id="NNRJ01000055">
    <property type="protein sequence ID" value="OYR12575.1"/>
    <property type="molecule type" value="Genomic_DNA"/>
</dbReference>
<dbReference type="AlphaFoldDB" id="A0A256FCI9"/>
<name>A0A256FCI9_9HYPH</name>
<evidence type="ECO:0000313" key="3">
    <source>
        <dbReference type="Proteomes" id="UP000215590"/>
    </source>
</evidence>
<organism evidence="2 3">
    <name type="scientific">Brucella thiophenivorans</name>
    <dbReference type="NCBI Taxonomy" id="571255"/>
    <lineage>
        <taxon>Bacteria</taxon>
        <taxon>Pseudomonadati</taxon>
        <taxon>Pseudomonadota</taxon>
        <taxon>Alphaproteobacteria</taxon>
        <taxon>Hyphomicrobiales</taxon>
        <taxon>Brucellaceae</taxon>
        <taxon>Brucella/Ochrobactrum group</taxon>
        <taxon>Brucella</taxon>
    </lineage>
</organism>
<sequence length="68" mass="7862">MYHSAIMSGLMLRETAFFFDQDYFGCFVAPHDFHRCGKADNPSANDAVRIDHETSQWSDQSTETRRQS</sequence>
<dbReference type="Proteomes" id="UP000215590">
    <property type="component" value="Unassembled WGS sequence"/>
</dbReference>
<feature type="region of interest" description="Disordered" evidence="1">
    <location>
        <begin position="43"/>
        <end position="68"/>
    </location>
</feature>